<feature type="compositionally biased region" description="Polar residues" evidence="2">
    <location>
        <begin position="1308"/>
        <end position="1318"/>
    </location>
</feature>
<feature type="compositionally biased region" description="Low complexity" evidence="2">
    <location>
        <begin position="305"/>
        <end position="321"/>
    </location>
</feature>
<feature type="compositionally biased region" description="Basic residues" evidence="2">
    <location>
        <begin position="374"/>
        <end position="383"/>
    </location>
</feature>
<feature type="region of interest" description="Disordered" evidence="2">
    <location>
        <begin position="295"/>
        <end position="321"/>
    </location>
</feature>
<feature type="region of interest" description="Disordered" evidence="2">
    <location>
        <begin position="678"/>
        <end position="748"/>
    </location>
</feature>
<dbReference type="RefSeq" id="XP_002951013.1">
    <property type="nucleotide sequence ID" value="XM_002950967.1"/>
</dbReference>
<feature type="region of interest" description="Disordered" evidence="2">
    <location>
        <begin position="1288"/>
        <end position="1365"/>
    </location>
</feature>
<evidence type="ECO:0000313" key="3">
    <source>
        <dbReference type="EMBL" id="EFJ47907.1"/>
    </source>
</evidence>
<gene>
    <name evidence="3" type="ORF">VOLCADRAFT_91585</name>
</gene>
<feature type="region of interest" description="Disordered" evidence="2">
    <location>
        <begin position="374"/>
        <end position="396"/>
    </location>
</feature>
<evidence type="ECO:0000256" key="1">
    <source>
        <dbReference type="ARBA" id="ARBA00022581"/>
    </source>
</evidence>
<reference evidence="3 4" key="1">
    <citation type="journal article" date="2010" name="Science">
        <title>Genomic analysis of organismal complexity in the multicellular green alga Volvox carteri.</title>
        <authorList>
            <person name="Prochnik S.E."/>
            <person name="Umen J."/>
            <person name="Nedelcu A.M."/>
            <person name="Hallmann A."/>
            <person name="Miller S.M."/>
            <person name="Nishii I."/>
            <person name="Ferris P."/>
            <person name="Kuo A."/>
            <person name="Mitros T."/>
            <person name="Fritz-Laylin L.K."/>
            <person name="Hellsten U."/>
            <person name="Chapman J."/>
            <person name="Simakov O."/>
            <person name="Rensing S.A."/>
            <person name="Terry A."/>
            <person name="Pangilinan J."/>
            <person name="Kapitonov V."/>
            <person name="Jurka J."/>
            <person name="Salamov A."/>
            <person name="Shapiro H."/>
            <person name="Schmutz J."/>
            <person name="Grimwood J."/>
            <person name="Lindquist E."/>
            <person name="Lucas S."/>
            <person name="Grigoriev I.V."/>
            <person name="Schmitt R."/>
            <person name="Kirk D."/>
            <person name="Rokhsar D.S."/>
        </authorList>
    </citation>
    <scope>NUCLEOTIDE SEQUENCE [LARGE SCALE GENOMIC DNA]</scope>
    <source>
        <strain evidence="4">f. Nagariensis / Eve</strain>
    </source>
</reference>
<feature type="compositionally biased region" description="Low complexity" evidence="2">
    <location>
        <begin position="1289"/>
        <end position="1307"/>
    </location>
</feature>
<feature type="compositionally biased region" description="Low complexity" evidence="2">
    <location>
        <begin position="386"/>
        <end position="396"/>
    </location>
</feature>
<evidence type="ECO:0000313" key="4">
    <source>
        <dbReference type="Proteomes" id="UP000001058"/>
    </source>
</evidence>
<feature type="region of interest" description="Disordered" evidence="2">
    <location>
        <begin position="766"/>
        <end position="814"/>
    </location>
</feature>
<feature type="compositionally biased region" description="Low complexity" evidence="2">
    <location>
        <begin position="48"/>
        <end position="69"/>
    </location>
</feature>
<feature type="compositionally biased region" description="Low complexity" evidence="2">
    <location>
        <begin position="919"/>
        <end position="944"/>
    </location>
</feature>
<organism evidence="4">
    <name type="scientific">Volvox carteri f. nagariensis</name>
    <dbReference type="NCBI Taxonomy" id="3068"/>
    <lineage>
        <taxon>Eukaryota</taxon>
        <taxon>Viridiplantae</taxon>
        <taxon>Chlorophyta</taxon>
        <taxon>core chlorophytes</taxon>
        <taxon>Chlorophyceae</taxon>
        <taxon>CS clade</taxon>
        <taxon>Chlamydomonadales</taxon>
        <taxon>Volvocaceae</taxon>
        <taxon>Volvox</taxon>
    </lineage>
</organism>
<feature type="compositionally biased region" description="Basic and acidic residues" evidence="2">
    <location>
        <begin position="847"/>
        <end position="856"/>
    </location>
</feature>
<keyword evidence="1" id="KW-0945">Host-virus interaction</keyword>
<dbReference type="KEGG" id="vcn:VOLCADRAFT_91585"/>
<dbReference type="GeneID" id="9615270"/>
<feature type="region of interest" description="Disordered" evidence="2">
    <location>
        <begin position="1"/>
        <end position="26"/>
    </location>
</feature>
<feature type="region of interest" description="Disordered" evidence="2">
    <location>
        <begin position="1187"/>
        <end position="1216"/>
    </location>
</feature>
<protein>
    <submittedName>
        <fullName evidence="3">Uncharacterized protein</fullName>
    </submittedName>
</protein>
<dbReference type="EMBL" id="GL378342">
    <property type="protein sequence ID" value="EFJ47907.1"/>
    <property type="molecule type" value="Genomic_DNA"/>
</dbReference>
<proteinExistence type="predicted"/>
<dbReference type="InParanoid" id="D8TXG6"/>
<dbReference type="OrthoDB" id="553069at2759"/>
<dbReference type="PANTHER" id="PTHR13037">
    <property type="entry name" value="FORMIN"/>
    <property type="match status" value="1"/>
</dbReference>
<feature type="compositionally biased region" description="Polar residues" evidence="2">
    <location>
        <begin position="727"/>
        <end position="741"/>
    </location>
</feature>
<feature type="region of interest" description="Disordered" evidence="2">
    <location>
        <begin position="837"/>
        <end position="945"/>
    </location>
</feature>
<accession>D8TXG6</accession>
<feature type="compositionally biased region" description="Gly residues" evidence="2">
    <location>
        <begin position="70"/>
        <end position="86"/>
    </location>
</feature>
<feature type="compositionally biased region" description="Polar residues" evidence="2">
    <location>
        <begin position="837"/>
        <end position="846"/>
    </location>
</feature>
<keyword evidence="4" id="KW-1185">Reference proteome</keyword>
<feature type="region of interest" description="Disordered" evidence="2">
    <location>
        <begin position="38"/>
        <end position="122"/>
    </location>
</feature>
<feature type="compositionally biased region" description="Low complexity" evidence="2">
    <location>
        <begin position="884"/>
        <end position="894"/>
    </location>
</feature>
<sequence length="1546" mass="164072">MSQELAQLLVRSPGSPQEPGPLTSTNLAAALGVLARMVRGRRKGRSGGVTRSGTSTSGRSGSTTAAAAAAGGGGGDGAGGVSGAGSGKQRVQRLLRVRWQEGQQQQRNRLARDDDGEWDSDDPGLDLDLDLGYVKNEPGFVRHEEGYAGTGTAAAVEAEPTHVYGSPAELAAELAELVLTRHLGDLTAWEISNVTCALAILAPLILGTPRSVRQRRWRRRLQQPQQQLAEAAPFSSSLSPLPAGLPPSFSRSAAAAALQAACAAHWHCFSDQELTALLYGMVKLDPRSLYEDPVSSEDGADSFQSNFTSSTTTTTTNNNNNLTGCSETTTTTCASSWLATWFLVSERHVGSLGPRGLTVVLWALVQLRQRRQGCRRRRSRRTPLHAAASLSPPSPPASWAAQIRSRLFIQLPHIYPVALVQVAWGLARLQPWLIPLKGRAAPGTADSVTATAAVAAGQQAAPKPPLPHSPTDAEVDRAEVSELLALLTRAAIRKAPQLDSLRDLAQLSWAVCRLQESIWGLRATALASSRPVSKPAAPSSGGLVSASTAAIAVSAATAGSAGRRQCGGGSAENMTGTGTEAKAGGAVVGLVSGKSTEAGGETAAASLETGTFPKSATLLVPGQQQQEQELAEVEWNWDVDPTARWDDVARAEPQQQQQPLPISAKRAELVLLTARPARPTGYHTSPQEPPPLPQQQRQQQPPAGPTPIPVTIHAVLQPPQQQQQQQLSTPPWSCQTPSSPRSALFGSGSQIDGEIAMGLEGAEMSVGQGAEECGSSTNTSSSRCGGDGDGSSSSSCPLQQQQHQQQQHALHSPQDWRWHQNSQSLLLPLLREQQHQQLWSQVNSPETSRHPHHGDQHQQQPQAQAWPPPDNREQQQHHHRHQHQQQQHHLYQYPHQHHSPHRYDDPRQQQPPQHPVPGPRQSRPGGAGPGAVAAAPAPTASSPSWLPQMDRVAQLGRCVLQRWQQLSRDDLPAAAAVAAAAELCGLANVLQLVSTRRELRRLLGPLASLTLRRAATTTAITGARGGGGTPAARVAAHTAAVETSAVVRKRRRLSDEAGAVAARTLIALARARVRGVFGGSKEAASGEQRHLHQPMVVVVVIMLWKERRSIRKPEEKRQQEMIVARWSDTVETRPLAPRGPAGGGSLGCCRRWTYYPPVVRVTQLAPPRRRRYTSAVAFYDSSSSKWRGRGRDRAPQLIRRGSGVTLTSKPSLLPATPEPYIVRQSAEDPASGAPADRRLGLRDLAVLGWALGVMACDGGGEEKVEGEAEGGELVGRWAASLHALDSAPSAASCGTNSTNSSSTGSSSMAPSTRVATSSPGGGDVVDCKERGPGGPLLPTRAPDQEAKAARGGGGGGGGGEEDLGDIPVAVAGSELQQRQQQLQRQAASSGPGSAGGRFPRSAAFTEWCKAWSRSISVYDIVSAPVAELCAVLSAWAALRWRVDARTQALVLRRLVSELPALEAHRLAALSASLESLGWRLPPVWAEWLTECSEVDDRCHLFHTTTTTTTPGPESVNATSAVAAVAVAPTGARRRHGPVSAPQTLAS</sequence>
<name>D8TXG6_VOLCA</name>
<feature type="compositionally biased region" description="Low complexity" evidence="2">
    <location>
        <begin position="780"/>
        <end position="813"/>
    </location>
</feature>
<dbReference type="PANTHER" id="PTHR13037:SF24">
    <property type="entry name" value="POLYCOMB PROTEIN PCL-RELATED"/>
    <property type="match status" value="1"/>
</dbReference>
<feature type="compositionally biased region" description="Low complexity" evidence="2">
    <location>
        <begin position="717"/>
        <end position="726"/>
    </location>
</feature>
<dbReference type="Proteomes" id="UP000001058">
    <property type="component" value="Unassembled WGS sequence"/>
</dbReference>
<feature type="region of interest" description="Disordered" evidence="2">
    <location>
        <begin position="561"/>
        <end position="580"/>
    </location>
</feature>
<evidence type="ECO:0000256" key="2">
    <source>
        <dbReference type="SAM" id="MobiDB-lite"/>
    </source>
</evidence>